<evidence type="ECO:0000313" key="3">
    <source>
        <dbReference type="EMBL" id="REC62250.1"/>
    </source>
</evidence>
<proteinExistence type="predicted"/>
<accession>A0A3D9C8P9</accession>
<dbReference type="SUPFAM" id="SSF51430">
    <property type="entry name" value="NAD(P)-linked oxidoreductase"/>
    <property type="match status" value="1"/>
</dbReference>
<dbReference type="Gene3D" id="3.20.20.100">
    <property type="entry name" value="NADP-dependent oxidoreductase domain"/>
    <property type="match status" value="1"/>
</dbReference>
<dbReference type="AlphaFoldDB" id="A0A3D9C8P9"/>
<dbReference type="Proteomes" id="UP000256686">
    <property type="component" value="Unassembled WGS sequence"/>
</dbReference>
<dbReference type="EMBL" id="QNVT01000009">
    <property type="protein sequence ID" value="REC62250.1"/>
    <property type="molecule type" value="Genomic_DNA"/>
</dbReference>
<keyword evidence="1" id="KW-0560">Oxidoreductase</keyword>
<comment type="caution">
    <text evidence="3">The sequence shown here is derived from an EMBL/GenBank/DDBJ whole genome shotgun (WGS) entry which is preliminary data.</text>
</comment>
<dbReference type="RefSeq" id="WP_115970822.1">
    <property type="nucleotide sequence ID" value="NZ_QNVT01000009.1"/>
</dbReference>
<keyword evidence="4" id="KW-1185">Reference proteome</keyword>
<dbReference type="InterPro" id="IPR023210">
    <property type="entry name" value="NADP_OxRdtase_dom"/>
</dbReference>
<dbReference type="PANTHER" id="PTHR43625">
    <property type="entry name" value="AFLATOXIN B1 ALDEHYDE REDUCTASE"/>
    <property type="match status" value="1"/>
</dbReference>
<dbReference type="InterPro" id="IPR036812">
    <property type="entry name" value="NAD(P)_OxRdtase_dom_sf"/>
</dbReference>
<evidence type="ECO:0000259" key="2">
    <source>
        <dbReference type="Pfam" id="PF00248"/>
    </source>
</evidence>
<dbReference type="GO" id="GO:0005737">
    <property type="term" value="C:cytoplasm"/>
    <property type="evidence" value="ECO:0007669"/>
    <property type="project" value="TreeGrafter"/>
</dbReference>
<reference evidence="4" key="1">
    <citation type="submission" date="2018-06" db="EMBL/GenBank/DDBJ databases">
        <authorList>
            <person name="Lum Nde A."/>
            <person name="Hugo C."/>
        </authorList>
    </citation>
    <scope>NUCLEOTIDE SEQUENCE [LARGE SCALE GENOMIC DNA]</scope>
    <source>
        <strain evidence="4">1_F178</strain>
    </source>
</reference>
<gene>
    <name evidence="3" type="ORF">DRF65_11085</name>
</gene>
<name>A0A3D9C8P9_9FLAO</name>
<evidence type="ECO:0000256" key="1">
    <source>
        <dbReference type="ARBA" id="ARBA00023002"/>
    </source>
</evidence>
<feature type="domain" description="NADP-dependent oxidoreductase" evidence="2">
    <location>
        <begin position="19"/>
        <end position="304"/>
    </location>
</feature>
<dbReference type="GO" id="GO:0016491">
    <property type="term" value="F:oxidoreductase activity"/>
    <property type="evidence" value="ECO:0007669"/>
    <property type="project" value="UniProtKB-KW"/>
</dbReference>
<dbReference type="InterPro" id="IPR050791">
    <property type="entry name" value="Aldo-Keto_reductase"/>
</dbReference>
<organism evidence="3 4">
    <name type="scientific">Chryseobacterium pennae</name>
    <dbReference type="NCBI Taxonomy" id="2258962"/>
    <lineage>
        <taxon>Bacteria</taxon>
        <taxon>Pseudomonadati</taxon>
        <taxon>Bacteroidota</taxon>
        <taxon>Flavobacteriia</taxon>
        <taxon>Flavobacteriales</taxon>
        <taxon>Weeksellaceae</taxon>
        <taxon>Chryseobacterium group</taxon>
        <taxon>Chryseobacterium</taxon>
    </lineage>
</organism>
<dbReference type="Pfam" id="PF00248">
    <property type="entry name" value="Aldo_ket_red"/>
    <property type="match status" value="1"/>
</dbReference>
<sequence>MEYLNIPENSITKTGISQLGLGTMRMPANKDEGIRAIHTALDAGINFINTGDFYDAGLSEILVGEALQGRKRDDAFVSVKFGGMLKADGGMYGIDSRPELIETYLTYSLKRLGLDYIDLYQPCRINPHVPVEDTIGAISRLVEKGFVRTIGISEVDATTLRSANATHPISLVEVTYSLMGRKIEDELLPTARELGIGVVGFGVLLSGMIGGSNPNSKLDHIKHMVSGSTLENFNQNLSLSDALEEIAKEKGATLSQLAIAWVMSQGKDIMALVGSRTPEQVQNALKAVDLTLIKEDLERIEKIIPKENAKSDYMPAMNLAENGLFKW</sequence>
<dbReference type="PANTHER" id="PTHR43625:SF40">
    <property type="entry name" value="ALDO-KETO REDUCTASE YAKC [NADP(+)]"/>
    <property type="match status" value="1"/>
</dbReference>
<protein>
    <submittedName>
        <fullName evidence="3">Aldo/keto reductase</fullName>
    </submittedName>
</protein>
<evidence type="ECO:0000313" key="4">
    <source>
        <dbReference type="Proteomes" id="UP000256686"/>
    </source>
</evidence>